<evidence type="ECO:0000313" key="2">
    <source>
        <dbReference type="Proteomes" id="UP001286313"/>
    </source>
</evidence>
<dbReference type="InterPro" id="IPR036397">
    <property type="entry name" value="RNaseH_sf"/>
</dbReference>
<protein>
    <submittedName>
        <fullName evidence="1">Uncharacterized protein</fullName>
    </submittedName>
</protein>
<reference evidence="1" key="1">
    <citation type="submission" date="2023-10" db="EMBL/GenBank/DDBJ databases">
        <title>Genome assemblies of two species of porcelain crab, Petrolisthes cinctipes and Petrolisthes manimaculis (Anomura: Porcellanidae).</title>
        <authorList>
            <person name="Angst P."/>
        </authorList>
    </citation>
    <scope>NUCLEOTIDE SEQUENCE</scope>
    <source>
        <strain evidence="1">PB745_01</strain>
        <tissue evidence="1">Gill</tissue>
    </source>
</reference>
<name>A0AAE1GSE9_PETCI</name>
<evidence type="ECO:0000313" key="1">
    <source>
        <dbReference type="EMBL" id="KAK3896193.1"/>
    </source>
</evidence>
<dbReference type="AlphaFoldDB" id="A0AAE1GSE9"/>
<keyword evidence="2" id="KW-1185">Reference proteome</keyword>
<organism evidence="1 2">
    <name type="scientific">Petrolisthes cinctipes</name>
    <name type="common">Flat porcelain crab</name>
    <dbReference type="NCBI Taxonomy" id="88211"/>
    <lineage>
        <taxon>Eukaryota</taxon>
        <taxon>Metazoa</taxon>
        <taxon>Ecdysozoa</taxon>
        <taxon>Arthropoda</taxon>
        <taxon>Crustacea</taxon>
        <taxon>Multicrustacea</taxon>
        <taxon>Malacostraca</taxon>
        <taxon>Eumalacostraca</taxon>
        <taxon>Eucarida</taxon>
        <taxon>Decapoda</taxon>
        <taxon>Pleocyemata</taxon>
        <taxon>Anomura</taxon>
        <taxon>Galatheoidea</taxon>
        <taxon>Porcellanidae</taxon>
        <taxon>Petrolisthes</taxon>
    </lineage>
</organism>
<dbReference type="GO" id="GO:0003676">
    <property type="term" value="F:nucleic acid binding"/>
    <property type="evidence" value="ECO:0007669"/>
    <property type="project" value="InterPro"/>
</dbReference>
<dbReference type="Gene3D" id="3.30.420.10">
    <property type="entry name" value="Ribonuclease H-like superfamily/Ribonuclease H"/>
    <property type="match status" value="1"/>
</dbReference>
<proteinExistence type="predicted"/>
<comment type="caution">
    <text evidence="1">The sequence shown here is derived from an EMBL/GenBank/DDBJ whole genome shotgun (WGS) entry which is preliminary data.</text>
</comment>
<sequence>MNKDIMQWTQCCADLQMSIIGHHTGSGTVAFRQPKHHFGHLHANVVGPIPPSDGGQYFFTITECSIHWSDAIPMSNATARDCAETLLHG</sequence>
<gene>
    <name evidence="1" type="ORF">Pcinc_000115</name>
</gene>
<dbReference type="Proteomes" id="UP001286313">
    <property type="component" value="Unassembled WGS sequence"/>
</dbReference>
<dbReference type="EMBL" id="JAWQEG010000008">
    <property type="protein sequence ID" value="KAK3896193.1"/>
    <property type="molecule type" value="Genomic_DNA"/>
</dbReference>
<accession>A0AAE1GSE9</accession>